<dbReference type="Ensembl" id="ENSLAFT00000029598.1">
    <property type="protein sequence ID" value="ENSLAFP00000027059.1"/>
    <property type="gene ID" value="ENSLAFG00000027578.1"/>
</dbReference>
<sequence length="72" mass="8485">FVQKTLLRILYGVGWEEFKGEMTSTDPCRKNQFSEVQEWSQIAQNKERCAKARNRGRLFNKSKLFKIADDLT</sequence>
<dbReference type="Proteomes" id="UP000007646">
    <property type="component" value="Unassembled WGS sequence"/>
</dbReference>
<evidence type="ECO:0000313" key="2">
    <source>
        <dbReference type="Proteomes" id="UP000007646"/>
    </source>
</evidence>
<reference evidence="1 2" key="1">
    <citation type="submission" date="2009-06" db="EMBL/GenBank/DDBJ databases">
        <title>The Genome Sequence of Loxodonta africana (African elephant).</title>
        <authorList>
            <person name="Di Palma F."/>
            <person name="Heiman D."/>
            <person name="Young S."/>
            <person name="Johnson J."/>
            <person name="Lander E.S."/>
            <person name="Lindblad-Toh K."/>
        </authorList>
    </citation>
    <scope>NUCLEOTIDE SEQUENCE [LARGE SCALE GENOMIC DNA]</scope>
    <source>
        <strain evidence="1 2">Isolate ISIS603380</strain>
    </source>
</reference>
<evidence type="ECO:0000313" key="1">
    <source>
        <dbReference type="Ensembl" id="ENSLAFP00000027059.1"/>
    </source>
</evidence>
<proteinExistence type="predicted"/>
<dbReference type="AlphaFoldDB" id="G3UGV1"/>
<keyword evidence="2" id="KW-1185">Reference proteome</keyword>
<protein>
    <submittedName>
        <fullName evidence="1">Uncharacterized protein</fullName>
    </submittedName>
</protein>
<reference evidence="1" key="2">
    <citation type="submission" date="2025-08" db="UniProtKB">
        <authorList>
            <consortium name="Ensembl"/>
        </authorList>
    </citation>
    <scope>IDENTIFICATION</scope>
    <source>
        <strain evidence="1">Isolate ISIS603380</strain>
    </source>
</reference>
<dbReference type="InParanoid" id="G3UGV1"/>
<reference evidence="1" key="3">
    <citation type="submission" date="2025-09" db="UniProtKB">
        <authorList>
            <consortium name="Ensembl"/>
        </authorList>
    </citation>
    <scope>IDENTIFICATION</scope>
    <source>
        <strain evidence="1">Isolate ISIS603380</strain>
    </source>
</reference>
<accession>G3UGV1</accession>
<name>G3UGV1_LOXAF</name>
<organism evidence="1 2">
    <name type="scientific">Loxodonta africana</name>
    <name type="common">African elephant</name>
    <dbReference type="NCBI Taxonomy" id="9785"/>
    <lineage>
        <taxon>Eukaryota</taxon>
        <taxon>Metazoa</taxon>
        <taxon>Chordata</taxon>
        <taxon>Craniata</taxon>
        <taxon>Vertebrata</taxon>
        <taxon>Euteleostomi</taxon>
        <taxon>Mammalia</taxon>
        <taxon>Eutheria</taxon>
        <taxon>Afrotheria</taxon>
        <taxon>Proboscidea</taxon>
        <taxon>Elephantidae</taxon>
        <taxon>Loxodonta</taxon>
    </lineage>
</organism>
<dbReference type="HOGENOM" id="CLU_2728857_0_0_1"/>